<accession>A0A202B2C8</accession>
<gene>
    <name evidence="1" type="ORF">CBW21_22445</name>
</gene>
<dbReference type="EMBL" id="NHOO01000032">
    <property type="protein sequence ID" value="OVE45601.1"/>
    <property type="molecule type" value="Genomic_DNA"/>
</dbReference>
<evidence type="ECO:0000313" key="2">
    <source>
        <dbReference type="Proteomes" id="UP000196342"/>
    </source>
</evidence>
<organism evidence="1 2">
    <name type="scientific">Chromobacterium violaceum</name>
    <dbReference type="NCBI Taxonomy" id="536"/>
    <lineage>
        <taxon>Bacteria</taxon>
        <taxon>Pseudomonadati</taxon>
        <taxon>Pseudomonadota</taxon>
        <taxon>Betaproteobacteria</taxon>
        <taxon>Neisseriales</taxon>
        <taxon>Chromobacteriaceae</taxon>
        <taxon>Chromobacterium</taxon>
    </lineage>
</organism>
<name>A0A202B2C8_CHRVL</name>
<comment type="caution">
    <text evidence="1">The sequence shown here is derived from an EMBL/GenBank/DDBJ whole genome shotgun (WGS) entry which is preliminary data.</text>
</comment>
<keyword evidence="2" id="KW-1185">Reference proteome</keyword>
<dbReference type="AlphaFoldDB" id="A0A202B2C8"/>
<proteinExistence type="predicted"/>
<dbReference type="Proteomes" id="UP000196342">
    <property type="component" value="Unassembled WGS sequence"/>
</dbReference>
<evidence type="ECO:0000313" key="1">
    <source>
        <dbReference type="EMBL" id="OVE45601.1"/>
    </source>
</evidence>
<sequence>MDYEAAVAINEAMLQLEPAENLALMWRVLKNDPRSGWAVCQDLACFASHHLGQSGDRFGRDGLVYWVRHWARRDGSYREAAWKFGASHDTHHRYYRETVEPLLSGWFIAAKGKLEKVIERHYEKYLDAA</sequence>
<protein>
    <submittedName>
        <fullName evidence="1">Uncharacterized protein</fullName>
    </submittedName>
</protein>
<reference evidence="1 2" key="1">
    <citation type="submission" date="2017-05" db="EMBL/GenBank/DDBJ databases">
        <title>Chromobacterium violaceum GHPS1 isolated from Hydrocarbon polluted soil in French Guiana display an awesome secondary metabolite arsenal and a battery of drug and heavy-metal-resistance and detoxification of xenobiotics proteins.</title>
        <authorList>
            <person name="Belbahri L."/>
        </authorList>
    </citation>
    <scope>NUCLEOTIDE SEQUENCE [LARGE SCALE GENOMIC DNA]</scope>
    <source>
        <strain evidence="1 2">GHPS1</strain>
    </source>
</reference>